<name>A0ABU2NDB3_9PSEU</name>
<organism evidence="2 3">
    <name type="scientific">Pseudonocardia charpentierae</name>
    <dbReference type="NCBI Taxonomy" id="3075545"/>
    <lineage>
        <taxon>Bacteria</taxon>
        <taxon>Bacillati</taxon>
        <taxon>Actinomycetota</taxon>
        <taxon>Actinomycetes</taxon>
        <taxon>Pseudonocardiales</taxon>
        <taxon>Pseudonocardiaceae</taxon>
        <taxon>Pseudonocardia</taxon>
    </lineage>
</organism>
<dbReference type="RefSeq" id="WP_311558451.1">
    <property type="nucleotide sequence ID" value="NZ_JAVREJ010000015.1"/>
</dbReference>
<protein>
    <submittedName>
        <fullName evidence="2">Metallophosphoesterase</fullName>
    </submittedName>
</protein>
<dbReference type="Proteomes" id="UP001183202">
    <property type="component" value="Unassembled WGS sequence"/>
</dbReference>
<dbReference type="InterPro" id="IPR029052">
    <property type="entry name" value="Metallo-depent_PP-like"/>
</dbReference>
<dbReference type="InterPro" id="IPR051693">
    <property type="entry name" value="UPF0046_metallophosphoest"/>
</dbReference>
<keyword evidence="3" id="KW-1185">Reference proteome</keyword>
<evidence type="ECO:0000259" key="1">
    <source>
        <dbReference type="Pfam" id="PF00149"/>
    </source>
</evidence>
<evidence type="ECO:0000313" key="2">
    <source>
        <dbReference type="EMBL" id="MDT0351947.1"/>
    </source>
</evidence>
<dbReference type="Gene3D" id="3.60.21.10">
    <property type="match status" value="1"/>
</dbReference>
<proteinExistence type="predicted"/>
<gene>
    <name evidence="2" type="ORF">RM445_20680</name>
</gene>
<sequence length="245" mass="26890">MRFLLVSDLHYRLRQFDWLLTRASAVDAVMIAGDLLDIRSPVALDVQALAVTTALRDLARRTTLFVASGNHDLDGRDEAGEKAARWMRPLTRGGVHGDFTSLALGDDLVTVCPWWDGPLAREALDHCLAEAARRPRRRWIWLHHAPPDGSPLAWDGHREWGDDVLSGWIGRYRPDLVLTGHVHQAPFVPAGGWADRIGATWVFNAGQQAGPVPARIEIDLPDGAGAPATAVWTSAADHAEVELAF</sequence>
<dbReference type="SUPFAM" id="SSF56300">
    <property type="entry name" value="Metallo-dependent phosphatases"/>
    <property type="match status" value="1"/>
</dbReference>
<dbReference type="InterPro" id="IPR004843">
    <property type="entry name" value="Calcineurin-like_PHP"/>
</dbReference>
<dbReference type="PANTHER" id="PTHR12905">
    <property type="entry name" value="METALLOPHOSPHOESTERASE"/>
    <property type="match status" value="1"/>
</dbReference>
<evidence type="ECO:0000313" key="3">
    <source>
        <dbReference type="Proteomes" id="UP001183202"/>
    </source>
</evidence>
<feature type="domain" description="Calcineurin-like phosphoesterase" evidence="1">
    <location>
        <begin position="1"/>
        <end position="184"/>
    </location>
</feature>
<dbReference type="EMBL" id="JAVREJ010000015">
    <property type="protein sequence ID" value="MDT0351947.1"/>
    <property type="molecule type" value="Genomic_DNA"/>
</dbReference>
<dbReference type="PANTHER" id="PTHR12905:SF0">
    <property type="entry name" value="CALCINEURIN-LIKE PHOSPHOESTERASE DOMAIN-CONTAINING PROTEIN"/>
    <property type="match status" value="1"/>
</dbReference>
<accession>A0ABU2NDB3</accession>
<dbReference type="Pfam" id="PF00149">
    <property type="entry name" value="Metallophos"/>
    <property type="match status" value="1"/>
</dbReference>
<comment type="caution">
    <text evidence="2">The sequence shown here is derived from an EMBL/GenBank/DDBJ whole genome shotgun (WGS) entry which is preliminary data.</text>
</comment>
<dbReference type="CDD" id="cd00838">
    <property type="entry name" value="MPP_superfamily"/>
    <property type="match status" value="1"/>
</dbReference>
<reference evidence="3" key="1">
    <citation type="submission" date="2023-07" db="EMBL/GenBank/DDBJ databases">
        <title>30 novel species of actinomycetes from the DSMZ collection.</title>
        <authorList>
            <person name="Nouioui I."/>
        </authorList>
    </citation>
    <scope>NUCLEOTIDE SEQUENCE [LARGE SCALE GENOMIC DNA]</scope>
    <source>
        <strain evidence="3">DSM 45834</strain>
    </source>
</reference>